<dbReference type="eggNOG" id="COG4206">
    <property type="taxonomic scope" value="Bacteria"/>
</dbReference>
<dbReference type="InterPro" id="IPR037066">
    <property type="entry name" value="Plug_dom_sf"/>
</dbReference>
<dbReference type="STRING" id="401053.AciPR4_2455"/>
<dbReference type="KEGG" id="tsa:AciPR4_2455"/>
<keyword evidence="7 11" id="KW-0798">TonB box</keyword>
<comment type="similarity">
    <text evidence="10 11">Belongs to the TonB-dependent receptor family.</text>
</comment>
<dbReference type="GO" id="GO:0015344">
    <property type="term" value="F:siderophore uptake transmembrane transporter activity"/>
    <property type="evidence" value="ECO:0007669"/>
    <property type="project" value="TreeGrafter"/>
</dbReference>
<evidence type="ECO:0000256" key="1">
    <source>
        <dbReference type="ARBA" id="ARBA00004571"/>
    </source>
</evidence>
<dbReference type="Pfam" id="PF07715">
    <property type="entry name" value="Plug"/>
    <property type="match status" value="1"/>
</dbReference>
<dbReference type="InterPro" id="IPR012910">
    <property type="entry name" value="Plug_dom"/>
</dbReference>
<evidence type="ECO:0000256" key="5">
    <source>
        <dbReference type="ARBA" id="ARBA00022729"/>
    </source>
</evidence>
<dbReference type="PANTHER" id="PTHR30069:SF53">
    <property type="entry name" value="COLICIN I RECEPTOR-RELATED"/>
    <property type="match status" value="1"/>
</dbReference>
<dbReference type="PANTHER" id="PTHR30069">
    <property type="entry name" value="TONB-DEPENDENT OUTER MEMBRANE RECEPTOR"/>
    <property type="match status" value="1"/>
</dbReference>
<keyword evidence="2 10" id="KW-0813">Transport</keyword>
<evidence type="ECO:0000256" key="4">
    <source>
        <dbReference type="ARBA" id="ARBA00022692"/>
    </source>
</evidence>
<evidence type="ECO:0000256" key="3">
    <source>
        <dbReference type="ARBA" id="ARBA00022452"/>
    </source>
</evidence>
<dbReference type="Pfam" id="PF00593">
    <property type="entry name" value="TonB_dep_Rec_b-barrel"/>
    <property type="match status" value="1"/>
</dbReference>
<feature type="domain" description="TonB-dependent receptor plug" evidence="13">
    <location>
        <begin position="57"/>
        <end position="167"/>
    </location>
</feature>
<keyword evidence="9 10" id="KW-0998">Cell outer membrane</keyword>
<keyword evidence="3 10" id="KW-1134">Transmembrane beta strand</keyword>
<organism evidence="14 15">
    <name type="scientific">Terriglobus saanensis (strain ATCC BAA-1853 / DSM 23119 / SP1PR4)</name>
    <dbReference type="NCBI Taxonomy" id="401053"/>
    <lineage>
        <taxon>Bacteria</taxon>
        <taxon>Pseudomonadati</taxon>
        <taxon>Acidobacteriota</taxon>
        <taxon>Terriglobia</taxon>
        <taxon>Terriglobales</taxon>
        <taxon>Acidobacteriaceae</taxon>
        <taxon>Terriglobus</taxon>
    </lineage>
</organism>
<evidence type="ECO:0000256" key="6">
    <source>
        <dbReference type="ARBA" id="ARBA00023065"/>
    </source>
</evidence>
<evidence type="ECO:0000259" key="12">
    <source>
        <dbReference type="Pfam" id="PF00593"/>
    </source>
</evidence>
<evidence type="ECO:0000256" key="11">
    <source>
        <dbReference type="RuleBase" id="RU003357"/>
    </source>
</evidence>
<keyword evidence="14" id="KW-0675">Receptor</keyword>
<evidence type="ECO:0000313" key="14">
    <source>
        <dbReference type="EMBL" id="ADV83235.1"/>
    </source>
</evidence>
<feature type="domain" description="TonB-dependent receptor-like beta-barrel" evidence="12">
    <location>
        <begin position="252"/>
        <end position="649"/>
    </location>
</feature>
<name>E8UZF5_TERSS</name>
<dbReference type="OrthoDB" id="101167at2"/>
<gene>
    <name evidence="14" type="ordered locus">AciPR4_2455</name>
</gene>
<keyword evidence="6" id="KW-0406">Ion transport</keyword>
<dbReference type="InterPro" id="IPR039426">
    <property type="entry name" value="TonB-dep_rcpt-like"/>
</dbReference>
<dbReference type="RefSeq" id="WP_013568968.1">
    <property type="nucleotide sequence ID" value="NC_014963.1"/>
</dbReference>
<sequence length="680" mass="73225">MQISFKAFVVVVGAALGLPVLVLGQQPSNGQAKPVVAPVKEQVTVTAFRTPLGLDASASSVRLLNGVSLEEAPGFTLDDRLRQVPGVELFRRTSGWVANPTTQGISLRGLGSTAASRTLVLSDEVPLSDPFGGWVHWNEIPVLAIESVEVVRGGASDLYGSSAIGGVINAVPVRSWQTRRAAQGMYGAMNTVAGDGIFSAARDRWGALAAGSIFRTDGYILTAPEARGLVDIASGVDSESGRVEVRRGDAERGYFLRGNVLNETRSNGTPITTNATRLWRYQGGWDQPVHVGRVFVRGYGSDQGYRQSFSTIATGRVSESLNRLQRVPSQELGASGQWASTIRDFTFVVGADARDVRATDVEAPITAGVAGAVTRFSARQRAAGGYGEALWSHGGWSAALSGRVDDFRTFDALKFVGTTKTVLAAPDEVVFDPRLGVVRRVGRGFALTGTVFRAFRGPTMNELYRTGQVGQQTTLANDALKSERATGFEFGAEQNTRWGTLRGSYFWTSVNRPITALLLSQTGTAQTLQRANLGQIQSRGVSLDFVAHPVGWMQLSGGYQYALATVTRFDPDKTLVGKWIPEVARNAGTVQMRLSQRKVGVLNVIARESGMLFDDSSNINVLHGFFRMDVNAERSLGSRFDVVVTVQNLLDRRIDAGRTPTLTLATPQVATIGLRWHGAR</sequence>
<dbReference type="InterPro" id="IPR000531">
    <property type="entry name" value="Beta-barrel_TonB"/>
</dbReference>
<keyword evidence="8 10" id="KW-0472">Membrane</keyword>
<dbReference type="HOGENOM" id="CLU_008287_18_1_0"/>
<dbReference type="GO" id="GO:0044718">
    <property type="term" value="P:siderophore transmembrane transport"/>
    <property type="evidence" value="ECO:0007669"/>
    <property type="project" value="TreeGrafter"/>
</dbReference>
<keyword evidence="4 10" id="KW-0812">Transmembrane</keyword>
<dbReference type="Gene3D" id="2.170.130.10">
    <property type="entry name" value="TonB-dependent receptor, plug domain"/>
    <property type="match status" value="1"/>
</dbReference>
<dbReference type="SUPFAM" id="SSF56935">
    <property type="entry name" value="Porins"/>
    <property type="match status" value="1"/>
</dbReference>
<dbReference type="InterPro" id="IPR036942">
    <property type="entry name" value="Beta-barrel_TonB_sf"/>
</dbReference>
<dbReference type="AlphaFoldDB" id="E8UZF5"/>
<evidence type="ECO:0000256" key="9">
    <source>
        <dbReference type="ARBA" id="ARBA00023237"/>
    </source>
</evidence>
<dbReference type="EMBL" id="CP002467">
    <property type="protein sequence ID" value="ADV83235.1"/>
    <property type="molecule type" value="Genomic_DNA"/>
</dbReference>
<accession>E8UZF5</accession>
<dbReference type="PROSITE" id="PS52016">
    <property type="entry name" value="TONB_DEPENDENT_REC_3"/>
    <property type="match status" value="1"/>
</dbReference>
<protein>
    <submittedName>
        <fullName evidence="14">TonB-dependent receptor</fullName>
    </submittedName>
</protein>
<comment type="subcellular location">
    <subcellularLocation>
        <location evidence="1 10">Cell outer membrane</location>
        <topology evidence="1 10">Multi-pass membrane protein</topology>
    </subcellularLocation>
</comment>
<keyword evidence="5" id="KW-0732">Signal</keyword>
<reference evidence="14 15" key="1">
    <citation type="journal article" date="2012" name="Stand. Genomic Sci.">
        <title>Complete genome sequence of Terriglobus saanensis type strain SP1PR4(T), an Acidobacteria from tundra soil.</title>
        <authorList>
            <person name="Rawat S.R."/>
            <person name="Mannisto M.K."/>
            <person name="Starovoytov V."/>
            <person name="Goodwin L."/>
            <person name="Nolan M."/>
            <person name="Hauser L."/>
            <person name="Land M."/>
            <person name="Davenport K.W."/>
            <person name="Woyke T."/>
            <person name="Haggblom M.M."/>
        </authorList>
    </citation>
    <scope>NUCLEOTIDE SEQUENCE</scope>
    <source>
        <strain evidence="15">ATCC BAA-1853 / DSM 23119 / SP1PR4</strain>
    </source>
</reference>
<dbReference type="Proteomes" id="UP000006844">
    <property type="component" value="Chromosome"/>
</dbReference>
<evidence type="ECO:0000256" key="2">
    <source>
        <dbReference type="ARBA" id="ARBA00022448"/>
    </source>
</evidence>
<proteinExistence type="inferred from homology"/>
<keyword evidence="15" id="KW-1185">Reference proteome</keyword>
<dbReference type="Gene3D" id="2.40.170.20">
    <property type="entry name" value="TonB-dependent receptor, beta-barrel domain"/>
    <property type="match status" value="1"/>
</dbReference>
<evidence type="ECO:0000256" key="10">
    <source>
        <dbReference type="PROSITE-ProRule" id="PRU01360"/>
    </source>
</evidence>
<evidence type="ECO:0000256" key="7">
    <source>
        <dbReference type="ARBA" id="ARBA00023077"/>
    </source>
</evidence>
<evidence type="ECO:0000313" key="15">
    <source>
        <dbReference type="Proteomes" id="UP000006844"/>
    </source>
</evidence>
<evidence type="ECO:0000256" key="8">
    <source>
        <dbReference type="ARBA" id="ARBA00023136"/>
    </source>
</evidence>
<evidence type="ECO:0000259" key="13">
    <source>
        <dbReference type="Pfam" id="PF07715"/>
    </source>
</evidence>
<dbReference type="GO" id="GO:0009279">
    <property type="term" value="C:cell outer membrane"/>
    <property type="evidence" value="ECO:0007669"/>
    <property type="project" value="UniProtKB-SubCell"/>
</dbReference>